<comment type="caution">
    <text evidence="5">The sequence shown here is derived from an EMBL/GenBank/DDBJ whole genome shotgun (WGS) entry which is preliminary data.</text>
</comment>
<keyword evidence="2" id="KW-0521">NADP</keyword>
<comment type="pathway">
    <text evidence="1">Cofactor biosynthesis; riboflavin biosynthesis.</text>
</comment>
<protein>
    <submittedName>
        <fullName evidence="5">5-amino-6-(5-phosphoribosylamino)uracil reductase</fullName>
    </submittedName>
</protein>
<dbReference type="InterPro" id="IPR024072">
    <property type="entry name" value="DHFR-like_dom_sf"/>
</dbReference>
<feature type="domain" description="Bacterial bifunctional deaminase-reductase C-terminal" evidence="4">
    <location>
        <begin position="4"/>
        <end position="214"/>
    </location>
</feature>
<dbReference type="EMBL" id="PDCG01000002">
    <property type="protein sequence ID" value="RBP98047.1"/>
    <property type="molecule type" value="Genomic_DNA"/>
</dbReference>
<name>A0A366K9P3_9BIFI</name>
<accession>A0A366K9P3</accession>
<evidence type="ECO:0000256" key="3">
    <source>
        <dbReference type="ARBA" id="ARBA00023002"/>
    </source>
</evidence>
<dbReference type="RefSeq" id="WP_113859731.1">
    <property type="nucleotide sequence ID" value="NZ_PDCG01000002.1"/>
</dbReference>
<evidence type="ECO:0000256" key="1">
    <source>
        <dbReference type="ARBA" id="ARBA00005104"/>
    </source>
</evidence>
<proteinExistence type="predicted"/>
<reference evidence="5 6" key="1">
    <citation type="submission" date="2017-10" db="EMBL/GenBank/DDBJ databases">
        <title>Bifidobacterium xylocopum sp. nov. and Bifidobacterium aemilianum sp. nov., from the carpenter bee (Xylocopa violacea) digestive tract.</title>
        <authorList>
            <person name="Alberoni D."/>
            <person name="Baffoni L."/>
            <person name="Di Gioia D."/>
            <person name="Gaggia F."/>
            <person name="Biavati B."/>
        </authorList>
    </citation>
    <scope>NUCLEOTIDE SEQUENCE [LARGE SCALE GENOMIC DNA]</scope>
    <source>
        <strain evidence="5 6">XV10</strain>
    </source>
</reference>
<dbReference type="Proteomes" id="UP000252530">
    <property type="component" value="Unassembled WGS sequence"/>
</dbReference>
<dbReference type="Pfam" id="PF01872">
    <property type="entry name" value="RibD_C"/>
    <property type="match status" value="1"/>
</dbReference>
<dbReference type="PANTHER" id="PTHR38011:SF7">
    <property type="entry name" value="2,5-DIAMINO-6-RIBOSYLAMINO-4(3H)-PYRIMIDINONE 5'-PHOSPHATE REDUCTASE"/>
    <property type="match status" value="1"/>
</dbReference>
<gene>
    <name evidence="5" type="ORF">CRD60_02415</name>
</gene>
<dbReference type="InterPro" id="IPR002734">
    <property type="entry name" value="RibDG_C"/>
</dbReference>
<dbReference type="PANTHER" id="PTHR38011">
    <property type="entry name" value="DIHYDROFOLATE REDUCTASE FAMILY PROTEIN (AFU_ORTHOLOGUE AFUA_8G06820)"/>
    <property type="match status" value="1"/>
</dbReference>
<dbReference type="GO" id="GO:0008703">
    <property type="term" value="F:5-amino-6-(5-phosphoribosylamino)uracil reductase activity"/>
    <property type="evidence" value="ECO:0007669"/>
    <property type="project" value="InterPro"/>
</dbReference>
<evidence type="ECO:0000313" key="6">
    <source>
        <dbReference type="Proteomes" id="UP000252530"/>
    </source>
</evidence>
<organism evidence="5 6">
    <name type="scientific">Bifidobacterium aemilianum</name>
    <dbReference type="NCBI Taxonomy" id="2493120"/>
    <lineage>
        <taxon>Bacteria</taxon>
        <taxon>Bacillati</taxon>
        <taxon>Actinomycetota</taxon>
        <taxon>Actinomycetes</taxon>
        <taxon>Bifidobacteriales</taxon>
        <taxon>Bifidobacteriaceae</taxon>
        <taxon>Bifidobacterium</taxon>
    </lineage>
</organism>
<dbReference type="InterPro" id="IPR050765">
    <property type="entry name" value="Riboflavin_Biosynth_HTPR"/>
</dbReference>
<dbReference type="GO" id="GO:0009231">
    <property type="term" value="P:riboflavin biosynthetic process"/>
    <property type="evidence" value="ECO:0007669"/>
    <property type="project" value="InterPro"/>
</dbReference>
<evidence type="ECO:0000313" key="5">
    <source>
        <dbReference type="EMBL" id="RBP98047.1"/>
    </source>
</evidence>
<sequence length="236" mass="26791">MDRPYIFCQMEMSLDGKISGPYMSIDDGSDGWFYREAFTEEGHYPNQGWLSGRKTTEENFTNYLKPDLHHGVKVPDGDFLTNNQADKYYISIDTHGLLGWQHNYVDYGDTHALVIELLTEETSTEYKDFLRRMDIPYIIAGSTHLDAPLAMKKLKELFGLNRVMLGGGGILNWSFIKQGLCDELSLFISPAADGSPDSPSLFQAVPGLSDTKPVSFTLESMNRRNSTIWLRYKVNH</sequence>
<dbReference type="Gene3D" id="3.40.430.10">
    <property type="entry name" value="Dihydrofolate Reductase, subunit A"/>
    <property type="match status" value="1"/>
</dbReference>
<dbReference type="SUPFAM" id="SSF53597">
    <property type="entry name" value="Dihydrofolate reductase-like"/>
    <property type="match status" value="1"/>
</dbReference>
<evidence type="ECO:0000256" key="2">
    <source>
        <dbReference type="ARBA" id="ARBA00022857"/>
    </source>
</evidence>
<dbReference type="OrthoDB" id="5243299at2"/>
<keyword evidence="3" id="KW-0560">Oxidoreductase</keyword>
<keyword evidence="6" id="KW-1185">Reference proteome</keyword>
<evidence type="ECO:0000259" key="4">
    <source>
        <dbReference type="Pfam" id="PF01872"/>
    </source>
</evidence>
<dbReference type="AlphaFoldDB" id="A0A366K9P3"/>